<accession>A0A0E9QAT7</accession>
<proteinExistence type="predicted"/>
<organism evidence="1">
    <name type="scientific">Anguilla anguilla</name>
    <name type="common">European freshwater eel</name>
    <name type="synonym">Muraena anguilla</name>
    <dbReference type="NCBI Taxonomy" id="7936"/>
    <lineage>
        <taxon>Eukaryota</taxon>
        <taxon>Metazoa</taxon>
        <taxon>Chordata</taxon>
        <taxon>Craniata</taxon>
        <taxon>Vertebrata</taxon>
        <taxon>Euteleostomi</taxon>
        <taxon>Actinopterygii</taxon>
        <taxon>Neopterygii</taxon>
        <taxon>Teleostei</taxon>
        <taxon>Anguilliformes</taxon>
        <taxon>Anguillidae</taxon>
        <taxon>Anguilla</taxon>
    </lineage>
</organism>
<evidence type="ECO:0000313" key="1">
    <source>
        <dbReference type="EMBL" id="JAH13435.1"/>
    </source>
</evidence>
<dbReference type="EMBL" id="GBXM01095142">
    <property type="protein sequence ID" value="JAH13435.1"/>
    <property type="molecule type" value="Transcribed_RNA"/>
</dbReference>
<protein>
    <submittedName>
        <fullName evidence="1">Uncharacterized protein</fullName>
    </submittedName>
</protein>
<reference evidence="1" key="1">
    <citation type="submission" date="2014-11" db="EMBL/GenBank/DDBJ databases">
        <authorList>
            <person name="Amaro Gonzalez C."/>
        </authorList>
    </citation>
    <scope>NUCLEOTIDE SEQUENCE</scope>
</reference>
<name>A0A0E9QAT7_ANGAN</name>
<sequence length="73" mass="8057">MNSVPSSCKQFVHGGLVRECRNTRKLDGNLFPNTGEPFFGFSSRIPRLNLSNLLKNFLLTGSTVVLGRFLPCG</sequence>
<reference evidence="1" key="2">
    <citation type="journal article" date="2015" name="Fish Shellfish Immunol.">
        <title>Early steps in the European eel (Anguilla anguilla)-Vibrio vulnificus interaction in the gills: Role of the RtxA13 toxin.</title>
        <authorList>
            <person name="Callol A."/>
            <person name="Pajuelo D."/>
            <person name="Ebbesson L."/>
            <person name="Teles M."/>
            <person name="MacKenzie S."/>
            <person name="Amaro C."/>
        </authorList>
    </citation>
    <scope>NUCLEOTIDE SEQUENCE</scope>
</reference>
<dbReference type="AlphaFoldDB" id="A0A0E9QAT7"/>